<proteinExistence type="predicted"/>
<dbReference type="RefSeq" id="WP_008482594.1">
    <property type="nucleotide sequence ID" value="NZ_AMRI01000002.1"/>
</dbReference>
<feature type="domain" description="Phage tail collar" evidence="1">
    <location>
        <begin position="7"/>
        <end position="63"/>
    </location>
</feature>
<sequence>MAEPFIGEIRPFGFDFAPVGWALCNGQVMLISENQALYSILGTTYGGNGVTTFALPNLQGRAPVHQGPGKALGMSAGTESVTLTLANLPQHNHLVNAATGEASSADPSNNAWATTDSNPYIESANGTMAAGAIGNTGGSQAHNNMQPYLTINFCIAVQGLFPSRN</sequence>
<dbReference type="PATRIC" id="fig|745411.4.peg.420"/>
<dbReference type="STRING" id="745411.B3C1_02150"/>
<evidence type="ECO:0000259" key="1">
    <source>
        <dbReference type="Pfam" id="PF07484"/>
    </source>
</evidence>
<dbReference type="SUPFAM" id="SSF88874">
    <property type="entry name" value="Receptor-binding domain of short tail fibre protein gp12"/>
    <property type="match status" value="1"/>
</dbReference>
<dbReference type="Pfam" id="PF07484">
    <property type="entry name" value="Collar"/>
    <property type="match status" value="1"/>
</dbReference>
<gene>
    <name evidence="2" type="ORF">B3C1_02150</name>
</gene>
<keyword evidence="2" id="KW-0436">Ligase</keyword>
<reference evidence="2 3" key="1">
    <citation type="journal article" date="2012" name="J. Bacteriol.">
        <title>Genome Sequence of Gallaecimonas xiamenensis Type Strain 3-C-1.</title>
        <authorList>
            <person name="Lai Q."/>
            <person name="Wang L."/>
            <person name="Wang W."/>
            <person name="Shao Z."/>
        </authorList>
    </citation>
    <scope>NUCLEOTIDE SEQUENCE [LARGE SCALE GENOMIC DNA]</scope>
    <source>
        <strain evidence="2 3">3-C-1</strain>
    </source>
</reference>
<dbReference type="eggNOG" id="COG4675">
    <property type="taxonomic scope" value="Bacteria"/>
</dbReference>
<dbReference type="Gene3D" id="3.90.1340.10">
    <property type="entry name" value="Phage tail collar domain"/>
    <property type="match status" value="1"/>
</dbReference>
<dbReference type="Proteomes" id="UP000006755">
    <property type="component" value="Unassembled WGS sequence"/>
</dbReference>
<evidence type="ECO:0000313" key="2">
    <source>
        <dbReference type="EMBL" id="EKE77575.1"/>
    </source>
</evidence>
<dbReference type="InterPro" id="IPR011083">
    <property type="entry name" value="Phage_tail_collar_dom"/>
</dbReference>
<dbReference type="InterPro" id="IPR037053">
    <property type="entry name" value="Phage_tail_collar_dom_sf"/>
</dbReference>
<keyword evidence="3" id="KW-1185">Reference proteome</keyword>
<organism evidence="2 3">
    <name type="scientific">Gallaecimonas xiamenensis 3-C-1</name>
    <dbReference type="NCBI Taxonomy" id="745411"/>
    <lineage>
        <taxon>Bacteria</taxon>
        <taxon>Pseudomonadati</taxon>
        <taxon>Pseudomonadota</taxon>
        <taxon>Gammaproteobacteria</taxon>
        <taxon>Enterobacterales</taxon>
        <taxon>Gallaecimonadaceae</taxon>
        <taxon>Gallaecimonas</taxon>
    </lineage>
</organism>
<evidence type="ECO:0000313" key="3">
    <source>
        <dbReference type="Proteomes" id="UP000006755"/>
    </source>
</evidence>
<comment type="caution">
    <text evidence="2">The sequence shown here is derived from an EMBL/GenBank/DDBJ whole genome shotgun (WGS) entry which is preliminary data.</text>
</comment>
<dbReference type="OrthoDB" id="9810174at2"/>
<dbReference type="EMBL" id="AMRI01000002">
    <property type="protein sequence ID" value="EKE77575.1"/>
    <property type="molecule type" value="Genomic_DNA"/>
</dbReference>
<protein>
    <submittedName>
        <fullName evidence="2">UDP-N-acetylmuramate:L-alanyl-gamma-D-glutamyl-meso-diaminopimelate ligase</fullName>
    </submittedName>
</protein>
<dbReference type="GO" id="GO:0016874">
    <property type="term" value="F:ligase activity"/>
    <property type="evidence" value="ECO:0007669"/>
    <property type="project" value="UniProtKB-KW"/>
</dbReference>
<dbReference type="AlphaFoldDB" id="K2KJS6"/>
<accession>K2KJS6</accession>
<name>K2KJS6_9GAMM</name>